<feature type="compositionally biased region" description="Basic and acidic residues" evidence="1">
    <location>
        <begin position="273"/>
        <end position="290"/>
    </location>
</feature>
<accession>A0AA38NZQ6</accession>
<comment type="caution">
    <text evidence="2">The sequence shown here is derived from an EMBL/GenBank/DDBJ whole genome shotgun (WGS) entry which is preliminary data.</text>
</comment>
<name>A0AA38NZQ6_9AGAR</name>
<reference evidence="2" key="1">
    <citation type="submission" date="2022-08" db="EMBL/GenBank/DDBJ databases">
        <authorList>
            <consortium name="DOE Joint Genome Institute"/>
            <person name="Min B."/>
            <person name="Riley R."/>
            <person name="Sierra-Patev S."/>
            <person name="Naranjo-Ortiz M."/>
            <person name="Looney B."/>
            <person name="Konkel Z."/>
            <person name="Slot J.C."/>
            <person name="Sakamoto Y."/>
            <person name="Steenwyk J.L."/>
            <person name="Rokas A."/>
            <person name="Carro J."/>
            <person name="Camarero S."/>
            <person name="Ferreira P."/>
            <person name="Molpeceres G."/>
            <person name="Ruiz-Duenas F.J."/>
            <person name="Serrano A."/>
            <person name="Henrissat B."/>
            <person name="Drula E."/>
            <person name="Hughes K.W."/>
            <person name="Mata J.L."/>
            <person name="Ishikawa N.K."/>
            <person name="Vargas-Isla R."/>
            <person name="Ushijima S."/>
            <person name="Smith C.A."/>
            <person name="Ahrendt S."/>
            <person name="Andreopoulos W."/>
            <person name="He G."/>
            <person name="Labutti K."/>
            <person name="Lipzen A."/>
            <person name="Ng V."/>
            <person name="Sandor L."/>
            <person name="Barry K."/>
            <person name="Martinez A.T."/>
            <person name="Xiao Y."/>
            <person name="Gibbons J.G."/>
            <person name="Terashima K."/>
            <person name="Hibbett D.S."/>
            <person name="Grigoriev I.V."/>
        </authorList>
    </citation>
    <scope>NUCLEOTIDE SEQUENCE</scope>
    <source>
        <strain evidence="2">TFB9207</strain>
    </source>
</reference>
<dbReference type="AlphaFoldDB" id="A0AA38NZQ6"/>
<evidence type="ECO:0000313" key="3">
    <source>
        <dbReference type="Proteomes" id="UP001163846"/>
    </source>
</evidence>
<feature type="region of interest" description="Disordered" evidence="1">
    <location>
        <begin position="273"/>
        <end position="309"/>
    </location>
</feature>
<organism evidence="2 3">
    <name type="scientific">Lentinula raphanica</name>
    <dbReference type="NCBI Taxonomy" id="153919"/>
    <lineage>
        <taxon>Eukaryota</taxon>
        <taxon>Fungi</taxon>
        <taxon>Dikarya</taxon>
        <taxon>Basidiomycota</taxon>
        <taxon>Agaricomycotina</taxon>
        <taxon>Agaricomycetes</taxon>
        <taxon>Agaricomycetidae</taxon>
        <taxon>Agaricales</taxon>
        <taxon>Marasmiineae</taxon>
        <taxon>Omphalotaceae</taxon>
        <taxon>Lentinula</taxon>
    </lineage>
</organism>
<feature type="compositionally biased region" description="Basic and acidic residues" evidence="1">
    <location>
        <begin position="33"/>
        <end position="42"/>
    </location>
</feature>
<sequence>MFNAADRGNPSWLDTVLNNKSGSSSLSEAPAPNHEESAHAFQHEASPYGQRTYGGSTYGYGVSSYGQPVNEVSTYKTSPYGPPPYGVVTHGYGYPSYAPPAHDTLTHGAPTNEAPTTGRNKEPETRDTAKTKSLPHTSSLRSGPVFPSLWRLFPMIHLPSQDERGQWNDQLLKFDNNCKYGRKKIGTVTFRAGNTENPETIMKRVADAARKDQSMDYTRNNMYRRVDFSDKFFYGLKGESGVDMEPQTIEHWEFVKDKYRTMWKEEKDHRKTIDNKSHWNTREKLREKGLNSRGKPLRGAPRHAQKDSQ</sequence>
<feature type="compositionally biased region" description="Polar residues" evidence="1">
    <location>
        <begin position="16"/>
        <end position="27"/>
    </location>
</feature>
<feature type="compositionally biased region" description="Basic and acidic residues" evidence="1">
    <location>
        <begin position="119"/>
        <end position="130"/>
    </location>
</feature>
<proteinExistence type="predicted"/>
<keyword evidence="3" id="KW-1185">Reference proteome</keyword>
<evidence type="ECO:0000313" key="2">
    <source>
        <dbReference type="EMBL" id="KAJ3833515.1"/>
    </source>
</evidence>
<dbReference type="EMBL" id="MU806680">
    <property type="protein sequence ID" value="KAJ3833515.1"/>
    <property type="molecule type" value="Genomic_DNA"/>
</dbReference>
<protein>
    <submittedName>
        <fullName evidence="2">Uncharacterized protein</fullName>
    </submittedName>
</protein>
<dbReference type="Proteomes" id="UP001163846">
    <property type="component" value="Unassembled WGS sequence"/>
</dbReference>
<feature type="region of interest" description="Disordered" evidence="1">
    <location>
        <begin position="99"/>
        <end position="140"/>
    </location>
</feature>
<evidence type="ECO:0000256" key="1">
    <source>
        <dbReference type="SAM" id="MobiDB-lite"/>
    </source>
</evidence>
<feature type="region of interest" description="Disordered" evidence="1">
    <location>
        <begin position="1"/>
        <end position="47"/>
    </location>
</feature>
<gene>
    <name evidence="2" type="ORF">F5878DRAFT_728774</name>
</gene>